<reference evidence="2" key="1">
    <citation type="submission" date="2016-10" db="EMBL/GenBank/DDBJ databases">
        <authorList>
            <person name="Varghese N."/>
            <person name="Submissions S."/>
        </authorList>
    </citation>
    <scope>NUCLEOTIDE SEQUENCE [LARGE SCALE GENOMIC DNA]</scope>
    <source>
        <strain evidence="2">DSM 24740</strain>
    </source>
</reference>
<dbReference type="OrthoDB" id="9801098at2"/>
<dbReference type="RefSeq" id="WP_090164892.1">
    <property type="nucleotide sequence ID" value="NZ_FOFB01000001.1"/>
</dbReference>
<keyword evidence="2" id="KW-1185">Reference proteome</keyword>
<dbReference type="SUPFAM" id="SSF102405">
    <property type="entry name" value="MCP/YpsA-like"/>
    <property type="match status" value="1"/>
</dbReference>
<dbReference type="STRING" id="478744.SAMN05444359_101154"/>
<proteinExistence type="predicted"/>
<gene>
    <name evidence="1" type="ORF">SAMN05444359_101154</name>
</gene>
<dbReference type="GO" id="GO:0005829">
    <property type="term" value="C:cytosol"/>
    <property type="evidence" value="ECO:0007669"/>
    <property type="project" value="TreeGrafter"/>
</dbReference>
<dbReference type="Proteomes" id="UP000199021">
    <property type="component" value="Unassembled WGS sequence"/>
</dbReference>
<evidence type="ECO:0000313" key="2">
    <source>
        <dbReference type="Proteomes" id="UP000199021"/>
    </source>
</evidence>
<accession>A0A1H8Z390</accession>
<protein>
    <submittedName>
        <fullName evidence="1">Predicted Rossmann fold nucleotide-binding protein</fullName>
    </submittedName>
</protein>
<dbReference type="InParanoid" id="A0A1H8Z390"/>
<evidence type="ECO:0000313" key="1">
    <source>
        <dbReference type="EMBL" id="SEP58801.1"/>
    </source>
</evidence>
<name>A0A1H8Z390_9BACT</name>
<dbReference type="InterPro" id="IPR052341">
    <property type="entry name" value="LOG_family_nucleotidases"/>
</dbReference>
<dbReference type="PANTHER" id="PTHR43393">
    <property type="entry name" value="CYTOKININ RIBOSIDE 5'-MONOPHOSPHATE PHOSPHORIBOHYDROLASE"/>
    <property type="match status" value="1"/>
</dbReference>
<organism evidence="1 2">
    <name type="scientific">Neolewinella agarilytica</name>
    <dbReference type="NCBI Taxonomy" id="478744"/>
    <lineage>
        <taxon>Bacteria</taxon>
        <taxon>Pseudomonadati</taxon>
        <taxon>Bacteroidota</taxon>
        <taxon>Saprospiria</taxon>
        <taxon>Saprospirales</taxon>
        <taxon>Lewinellaceae</taxon>
        <taxon>Neolewinella</taxon>
    </lineage>
</organism>
<dbReference type="EMBL" id="FOFB01000001">
    <property type="protein sequence ID" value="SEP58801.1"/>
    <property type="molecule type" value="Genomic_DNA"/>
</dbReference>
<dbReference type="AlphaFoldDB" id="A0A1H8Z390"/>
<sequence>MPTKFTGDACPIIRTIDELWLLSGLKDLTDTTVVDIDLTEVKVKWEDIKIDCTTLFIGCTLSLETELALRAREANFLHVPKVLPFRPIRRNLYTWRELMEGYSPEQDNSADLKIYEHFEFGKRCPSINEALWQRLHDFSIDEGLRRLLDFSPSGLPKRKVVGFMGGHSTARTTEDYRRSLLTAKLLTEAGYFVVSGGGPGIMEAANLGAYLAGRSDEDINWVLATLSKAPTYKDKGFQEAAYAILDRFPDGAESLAIPTWFYGHEPSNLFATYIAKYFSNSIREDTLLAIALYGIVYAPGSAGTTQEIFMDATQNHYVTFDYVSPMVFLGKKRYTEDTQLFPLIEQLAAGRDYAKYLYLTDDPAQVVSFVDAHPPLFVE</sequence>
<dbReference type="PANTHER" id="PTHR43393:SF3">
    <property type="entry name" value="LYSINE DECARBOXYLASE-LIKE PROTEIN"/>
    <property type="match status" value="1"/>
</dbReference>
<dbReference type="Gene3D" id="3.40.50.450">
    <property type="match status" value="1"/>
</dbReference>